<dbReference type="EMBL" id="JACIEV010000006">
    <property type="protein sequence ID" value="MBB4154444.1"/>
    <property type="molecule type" value="Genomic_DNA"/>
</dbReference>
<gene>
    <name evidence="9" type="ORF">GGQ80_002357</name>
</gene>
<keyword evidence="3" id="KW-1003">Cell membrane</keyword>
<comment type="caution">
    <text evidence="9">The sequence shown here is derived from an EMBL/GenBank/DDBJ whole genome shotgun (WGS) entry which is preliminary data.</text>
</comment>
<comment type="subcellular location">
    <subcellularLocation>
        <location evidence="1">Cell membrane</location>
        <topology evidence="1">Multi-pass membrane protein</topology>
    </subcellularLocation>
</comment>
<feature type="transmembrane region" description="Helical" evidence="7">
    <location>
        <begin position="131"/>
        <end position="147"/>
    </location>
</feature>
<evidence type="ECO:0000313" key="9">
    <source>
        <dbReference type="EMBL" id="MBB4154444.1"/>
    </source>
</evidence>
<keyword evidence="6 7" id="KW-0472">Membrane</keyword>
<sequence length="351" mass="38536">MTQELPETSAEMPQPRTRVVGLDALRGGAVFLVVFHHVLVFLGGNWFQVPAWLATVNWALGFARMPTLLLLSGFLAQGIMKASRGRIFWRCANLAWLVLLWTPVVLLSKSTGETIGLPDILREMARPNTELWFLWALVVLAFIPIVVRAGVSRYVLLAVFFALSTALWSDYLRPSFFAAEQIGRYGMYFVVGCLFLDDRAMKALHRRSAAYGVALPLIGLALHLAKAGGGGSLTYALLSIPEALCFALGAVALVSAIPADYLVRTPIARLGRNTLPVYVCHIPVIMGLTLIDLSAPDAFSPLAALTAAVVVTMICLAFQRIANAWGLAFLFHVPRRLQARVNGWVEHRWAR</sequence>
<evidence type="ECO:0000256" key="2">
    <source>
        <dbReference type="ARBA" id="ARBA00007400"/>
    </source>
</evidence>
<reference evidence="9 10" key="1">
    <citation type="submission" date="2020-08" db="EMBL/GenBank/DDBJ databases">
        <title>Genomic Encyclopedia of Type Strains, Phase IV (KMG-IV): sequencing the most valuable type-strain genomes for metagenomic binning, comparative biology and taxonomic classification.</title>
        <authorList>
            <person name="Goeker M."/>
        </authorList>
    </citation>
    <scope>NUCLEOTIDE SEQUENCE [LARGE SCALE GENOMIC DNA]</scope>
    <source>
        <strain evidence="9 10">YC6723</strain>
    </source>
</reference>
<dbReference type="PANTHER" id="PTHR40074">
    <property type="entry name" value="O-ACETYLTRANSFERASE WECH"/>
    <property type="match status" value="1"/>
</dbReference>
<dbReference type="GO" id="GO:0009246">
    <property type="term" value="P:enterobacterial common antigen biosynthetic process"/>
    <property type="evidence" value="ECO:0007669"/>
    <property type="project" value="TreeGrafter"/>
</dbReference>
<dbReference type="InterPro" id="IPR002656">
    <property type="entry name" value="Acyl_transf_3_dom"/>
</dbReference>
<feature type="transmembrane region" description="Helical" evidence="7">
    <location>
        <begin position="237"/>
        <end position="263"/>
    </location>
</feature>
<keyword evidence="9" id="KW-0012">Acyltransferase</keyword>
<evidence type="ECO:0000256" key="4">
    <source>
        <dbReference type="ARBA" id="ARBA00022692"/>
    </source>
</evidence>
<evidence type="ECO:0000256" key="1">
    <source>
        <dbReference type="ARBA" id="ARBA00004651"/>
    </source>
</evidence>
<keyword evidence="9" id="KW-0808">Transferase</keyword>
<feature type="transmembrane region" description="Helical" evidence="7">
    <location>
        <begin position="24"/>
        <end position="44"/>
    </location>
</feature>
<evidence type="ECO:0000256" key="3">
    <source>
        <dbReference type="ARBA" id="ARBA00022475"/>
    </source>
</evidence>
<dbReference type="GO" id="GO:0005886">
    <property type="term" value="C:plasma membrane"/>
    <property type="evidence" value="ECO:0007669"/>
    <property type="project" value="UniProtKB-SubCell"/>
</dbReference>
<feature type="domain" description="Acyltransferase 3" evidence="8">
    <location>
        <begin position="20"/>
        <end position="315"/>
    </location>
</feature>
<feature type="transmembrane region" description="Helical" evidence="7">
    <location>
        <begin position="87"/>
        <end position="107"/>
    </location>
</feature>
<feature type="transmembrane region" description="Helical" evidence="7">
    <location>
        <begin position="56"/>
        <end position="75"/>
    </location>
</feature>
<name>A0A840FFE6_9SPHN</name>
<evidence type="ECO:0000256" key="5">
    <source>
        <dbReference type="ARBA" id="ARBA00022989"/>
    </source>
</evidence>
<feature type="transmembrane region" description="Helical" evidence="7">
    <location>
        <begin position="275"/>
        <end position="293"/>
    </location>
</feature>
<dbReference type="PANTHER" id="PTHR40074:SF2">
    <property type="entry name" value="O-ACETYLTRANSFERASE WECH"/>
    <property type="match status" value="1"/>
</dbReference>
<dbReference type="Proteomes" id="UP000529795">
    <property type="component" value="Unassembled WGS sequence"/>
</dbReference>
<evidence type="ECO:0000313" key="10">
    <source>
        <dbReference type="Proteomes" id="UP000529795"/>
    </source>
</evidence>
<evidence type="ECO:0000259" key="8">
    <source>
        <dbReference type="Pfam" id="PF01757"/>
    </source>
</evidence>
<evidence type="ECO:0000256" key="6">
    <source>
        <dbReference type="ARBA" id="ARBA00023136"/>
    </source>
</evidence>
<protein>
    <submittedName>
        <fullName evidence="9">Surface polysaccharide O-acyltransferase-like enzyme</fullName>
    </submittedName>
</protein>
<keyword evidence="10" id="KW-1185">Reference proteome</keyword>
<dbReference type="RefSeq" id="WP_183984966.1">
    <property type="nucleotide sequence ID" value="NZ_JACIEV010000006.1"/>
</dbReference>
<comment type="similarity">
    <text evidence="2">Belongs to the acyltransferase 3 family.</text>
</comment>
<keyword evidence="5 7" id="KW-1133">Transmembrane helix</keyword>
<organism evidence="9 10">
    <name type="scientific">Sphingomonas jinjuensis</name>
    <dbReference type="NCBI Taxonomy" id="535907"/>
    <lineage>
        <taxon>Bacteria</taxon>
        <taxon>Pseudomonadati</taxon>
        <taxon>Pseudomonadota</taxon>
        <taxon>Alphaproteobacteria</taxon>
        <taxon>Sphingomonadales</taxon>
        <taxon>Sphingomonadaceae</taxon>
        <taxon>Sphingomonas</taxon>
    </lineage>
</organism>
<dbReference type="AlphaFoldDB" id="A0A840FFE6"/>
<dbReference type="GO" id="GO:0016413">
    <property type="term" value="F:O-acetyltransferase activity"/>
    <property type="evidence" value="ECO:0007669"/>
    <property type="project" value="TreeGrafter"/>
</dbReference>
<accession>A0A840FFE6</accession>
<keyword evidence="4 7" id="KW-0812">Transmembrane</keyword>
<evidence type="ECO:0000256" key="7">
    <source>
        <dbReference type="SAM" id="Phobius"/>
    </source>
</evidence>
<dbReference type="Pfam" id="PF01757">
    <property type="entry name" value="Acyl_transf_3"/>
    <property type="match status" value="1"/>
</dbReference>
<feature type="transmembrane region" description="Helical" evidence="7">
    <location>
        <begin position="177"/>
        <end position="196"/>
    </location>
</feature>
<proteinExistence type="inferred from homology"/>
<feature type="transmembrane region" description="Helical" evidence="7">
    <location>
        <begin position="208"/>
        <end position="225"/>
    </location>
</feature>
<feature type="transmembrane region" description="Helical" evidence="7">
    <location>
        <begin position="154"/>
        <end position="171"/>
    </location>
</feature>